<evidence type="ECO:0000313" key="1">
    <source>
        <dbReference type="EMBL" id="PLT43538.1"/>
    </source>
</evidence>
<dbReference type="EMBL" id="NFEZ01000005">
    <property type="protein sequence ID" value="PLT43538.1"/>
    <property type="molecule type" value="Genomic_DNA"/>
</dbReference>
<evidence type="ECO:0008006" key="3">
    <source>
        <dbReference type="Google" id="ProtNLM"/>
    </source>
</evidence>
<dbReference type="Proteomes" id="UP000234789">
    <property type="component" value="Unassembled WGS sequence"/>
</dbReference>
<evidence type="ECO:0000313" key="2">
    <source>
        <dbReference type="Proteomes" id="UP000234789"/>
    </source>
</evidence>
<dbReference type="AlphaFoldDB" id="A0A2N5MZN2"/>
<accession>A0A2N5MZN2</accession>
<sequence>MLEFVSDAAARQAFAAIARQLVRSESSEWIHLDPAIQCEVKFQCLTKDGKLRSPSFQRFVFDSLSTA</sequence>
<dbReference type="InterPro" id="IPR012340">
    <property type="entry name" value="NA-bd_OB-fold"/>
</dbReference>
<dbReference type="SUPFAM" id="SSF50249">
    <property type="entry name" value="Nucleic acid-binding proteins"/>
    <property type="match status" value="1"/>
</dbReference>
<keyword evidence="2" id="KW-1185">Reference proteome</keyword>
<reference evidence="1 2" key="1">
    <citation type="submission" date="2017-05" db="EMBL/GenBank/DDBJ databases">
        <title>Functional genome analysis of Paenibacillus pasadenensis strain R16: insights on endophytic life style and antifungal activity.</title>
        <authorList>
            <person name="Passera A."/>
            <person name="Marcolungo L."/>
            <person name="Casati P."/>
            <person name="Brasca M."/>
            <person name="Quaglino F."/>
            <person name="Delledonne M."/>
        </authorList>
    </citation>
    <scope>NUCLEOTIDE SEQUENCE [LARGE SCALE GENOMIC DNA]</scope>
    <source>
        <strain evidence="1 2">R16</strain>
    </source>
</reference>
<protein>
    <recommendedName>
        <fullName evidence="3">DNA ligase (ATP)</fullName>
    </recommendedName>
</protein>
<comment type="caution">
    <text evidence="1">The sequence shown here is derived from an EMBL/GenBank/DDBJ whole genome shotgun (WGS) entry which is preliminary data.</text>
</comment>
<dbReference type="Gene3D" id="2.40.50.140">
    <property type="entry name" value="Nucleic acid-binding proteins"/>
    <property type="match status" value="1"/>
</dbReference>
<organism evidence="1 2">
    <name type="scientific">Paenibacillus pasadenensis</name>
    <dbReference type="NCBI Taxonomy" id="217090"/>
    <lineage>
        <taxon>Bacteria</taxon>
        <taxon>Bacillati</taxon>
        <taxon>Bacillota</taxon>
        <taxon>Bacilli</taxon>
        <taxon>Bacillales</taxon>
        <taxon>Paenibacillaceae</taxon>
        <taxon>Paenibacillus</taxon>
    </lineage>
</organism>
<proteinExistence type="predicted"/>
<gene>
    <name evidence="1" type="ORF">B8V81_5078</name>
</gene>
<name>A0A2N5MZN2_9BACL</name>